<evidence type="ECO:0000256" key="4">
    <source>
        <dbReference type="ARBA" id="ARBA00022692"/>
    </source>
</evidence>
<sequence length="503" mass="50991">MTGHAWLLLLTLAVAIGVLVLLINSRLRFHPFVALMAVSVGVALVAGLSTEEIAESLEKGAGGILGDVGITLAFGAMLGRLLANSGATERIARVIVDRAGTRSLPWYMAGAAFVIGIPMFFEIGLIVLLPLIFSVARRLQESGQVKGSPYVFLAAPTIAALCTLHGMVPPHPGPLIGVEGLHADLGTTILVGLVCAVPTIVLSGPVYGRWIAPRLAVHPDRELVAQFTGTTAETDSRAEKDSGTETDPGTGSGSGAGAGAARAGAGTADAGTGTAGGGSRAGGVPLGWALAAVLVPVVLMLLRTVAELALSEGSPLRHVLTFTGEPVVAMFAGFLFALFALGYRSGQPPEKVRESLTDSIKSVAGILLIIAGGGAFNQVLEDTGIGKAIESAATGAHLNLLLLGWLIALVLSFSTGSATVGIVAATGILGPMVGHGGGVESSLLVVAIGAGSIGLNYVNHAGFWLVKESFGMTLGQATKSHTAIQTLVSVCGLLMALLLSVFV</sequence>
<feature type="transmembrane region" description="Helical" evidence="9">
    <location>
        <begin position="60"/>
        <end position="83"/>
    </location>
</feature>
<comment type="similarity">
    <text evidence="7">Belongs to the GntP permease family.</text>
</comment>
<evidence type="ECO:0000256" key="6">
    <source>
        <dbReference type="ARBA" id="ARBA00023136"/>
    </source>
</evidence>
<evidence type="ECO:0000256" key="9">
    <source>
        <dbReference type="SAM" id="Phobius"/>
    </source>
</evidence>
<dbReference type="InterPro" id="IPR003474">
    <property type="entry name" value="Glcn_transporter"/>
</dbReference>
<feature type="transmembrane region" description="Helical" evidence="9">
    <location>
        <begin position="106"/>
        <end position="129"/>
    </location>
</feature>
<reference evidence="10 11" key="1">
    <citation type="submission" date="2019-06" db="EMBL/GenBank/DDBJ databases">
        <title>Whole genome shotgun sequence of Streptomyces cacaoi subsp. cacaoi NBRC 12748.</title>
        <authorList>
            <person name="Hosoyama A."/>
            <person name="Uohara A."/>
            <person name="Ohji S."/>
            <person name="Ichikawa N."/>
        </authorList>
    </citation>
    <scope>NUCLEOTIDE SEQUENCE [LARGE SCALE GENOMIC DNA]</scope>
    <source>
        <strain evidence="10 11">NBRC 12748</strain>
    </source>
</reference>
<evidence type="ECO:0000313" key="11">
    <source>
        <dbReference type="Proteomes" id="UP000319210"/>
    </source>
</evidence>
<gene>
    <name evidence="10" type="ORF">SCA03_26180</name>
</gene>
<proteinExistence type="inferred from homology"/>
<evidence type="ECO:0000256" key="2">
    <source>
        <dbReference type="ARBA" id="ARBA00022448"/>
    </source>
</evidence>
<dbReference type="GO" id="GO:0015128">
    <property type="term" value="F:gluconate transmembrane transporter activity"/>
    <property type="evidence" value="ECO:0007669"/>
    <property type="project" value="InterPro"/>
</dbReference>
<evidence type="ECO:0000256" key="5">
    <source>
        <dbReference type="ARBA" id="ARBA00022989"/>
    </source>
</evidence>
<dbReference type="OrthoDB" id="4325159at2"/>
<dbReference type="PANTHER" id="PTHR30354">
    <property type="entry name" value="GNT FAMILY GLUCONATE TRANSPORTER"/>
    <property type="match status" value="1"/>
</dbReference>
<feature type="transmembrane region" description="Helical" evidence="9">
    <location>
        <begin position="326"/>
        <end position="343"/>
    </location>
</feature>
<feature type="transmembrane region" description="Helical" evidence="9">
    <location>
        <begin position="150"/>
        <end position="168"/>
    </location>
</feature>
<feature type="transmembrane region" description="Helical" evidence="9">
    <location>
        <begin position="29"/>
        <end position="48"/>
    </location>
</feature>
<dbReference type="PANTHER" id="PTHR30354:SF22">
    <property type="entry name" value="HIGH-AFFINITY GLUCONATE TRANSPORTER"/>
    <property type="match status" value="1"/>
</dbReference>
<feature type="transmembrane region" description="Helical" evidence="9">
    <location>
        <begin position="5"/>
        <end position="23"/>
    </location>
</feature>
<evidence type="ECO:0000256" key="7">
    <source>
        <dbReference type="ARBA" id="ARBA00049663"/>
    </source>
</evidence>
<evidence type="ECO:0000256" key="1">
    <source>
        <dbReference type="ARBA" id="ARBA00004651"/>
    </source>
</evidence>
<feature type="compositionally biased region" description="Basic and acidic residues" evidence="8">
    <location>
        <begin position="234"/>
        <end position="243"/>
    </location>
</feature>
<keyword evidence="5 9" id="KW-1133">Transmembrane helix</keyword>
<comment type="caution">
    <text evidence="10">The sequence shown here is derived from an EMBL/GenBank/DDBJ whole genome shotgun (WGS) entry which is preliminary data.</text>
</comment>
<feature type="transmembrane region" description="Helical" evidence="9">
    <location>
        <begin position="483"/>
        <end position="502"/>
    </location>
</feature>
<keyword evidence="4 9" id="KW-0812">Transmembrane</keyword>
<feature type="transmembrane region" description="Helical" evidence="9">
    <location>
        <begin position="363"/>
        <end position="380"/>
    </location>
</feature>
<dbReference type="AlphaFoldDB" id="A0A4Y3QZJ4"/>
<evidence type="ECO:0000313" key="10">
    <source>
        <dbReference type="EMBL" id="GEB50067.1"/>
    </source>
</evidence>
<keyword evidence="11" id="KW-1185">Reference proteome</keyword>
<keyword evidence="2" id="KW-0813">Transport</keyword>
<feature type="transmembrane region" description="Helical" evidence="9">
    <location>
        <begin position="286"/>
        <end position="306"/>
    </location>
</feature>
<accession>A0A4Y3QZJ4</accession>
<feature type="transmembrane region" description="Helical" evidence="9">
    <location>
        <begin position="442"/>
        <end position="463"/>
    </location>
</feature>
<organism evidence="10 11">
    <name type="scientific">Streptomyces cacaoi</name>
    <dbReference type="NCBI Taxonomy" id="1898"/>
    <lineage>
        <taxon>Bacteria</taxon>
        <taxon>Bacillati</taxon>
        <taxon>Actinomycetota</taxon>
        <taxon>Actinomycetes</taxon>
        <taxon>Kitasatosporales</taxon>
        <taxon>Streptomycetaceae</taxon>
        <taxon>Streptomyces</taxon>
    </lineage>
</organism>
<dbReference type="EMBL" id="BJMM01000010">
    <property type="protein sequence ID" value="GEB50067.1"/>
    <property type="molecule type" value="Genomic_DNA"/>
</dbReference>
<comment type="subcellular location">
    <subcellularLocation>
        <location evidence="1">Cell membrane</location>
        <topology evidence="1">Multi-pass membrane protein</topology>
    </subcellularLocation>
</comment>
<feature type="compositionally biased region" description="Low complexity" evidence="8">
    <location>
        <begin position="259"/>
        <end position="272"/>
    </location>
</feature>
<feature type="transmembrane region" description="Helical" evidence="9">
    <location>
        <begin position="188"/>
        <end position="208"/>
    </location>
</feature>
<protein>
    <submittedName>
        <fullName evidence="10">Gluconate transporter</fullName>
    </submittedName>
</protein>
<name>A0A4Y3QZJ4_STRCI</name>
<dbReference type="GO" id="GO:0005886">
    <property type="term" value="C:plasma membrane"/>
    <property type="evidence" value="ECO:0007669"/>
    <property type="project" value="UniProtKB-SubCell"/>
</dbReference>
<evidence type="ECO:0000256" key="3">
    <source>
        <dbReference type="ARBA" id="ARBA00022475"/>
    </source>
</evidence>
<feature type="transmembrane region" description="Helical" evidence="9">
    <location>
        <begin position="400"/>
        <end position="430"/>
    </location>
</feature>
<keyword evidence="3" id="KW-1003">Cell membrane</keyword>
<feature type="region of interest" description="Disordered" evidence="8">
    <location>
        <begin position="229"/>
        <end position="276"/>
    </location>
</feature>
<dbReference type="PIRSF" id="PIRSF002746">
    <property type="entry name" value="Gluconate_transporter"/>
    <property type="match status" value="1"/>
</dbReference>
<dbReference type="RefSeq" id="WP_141275374.1">
    <property type="nucleotide sequence ID" value="NZ_BJMM01000010.1"/>
</dbReference>
<keyword evidence="6 9" id="KW-0472">Membrane</keyword>
<evidence type="ECO:0000256" key="8">
    <source>
        <dbReference type="SAM" id="MobiDB-lite"/>
    </source>
</evidence>
<dbReference type="Pfam" id="PF02447">
    <property type="entry name" value="GntP_permease"/>
    <property type="match status" value="2"/>
</dbReference>
<dbReference type="Proteomes" id="UP000319210">
    <property type="component" value="Unassembled WGS sequence"/>
</dbReference>